<evidence type="ECO:0000313" key="7">
    <source>
        <dbReference type="Proteomes" id="UP001151699"/>
    </source>
</evidence>
<reference evidence="6" key="1">
    <citation type="submission" date="2022-07" db="EMBL/GenBank/DDBJ databases">
        <authorList>
            <person name="Trinca V."/>
            <person name="Uliana J.V.C."/>
            <person name="Torres T.T."/>
            <person name="Ward R.J."/>
            <person name="Monesi N."/>
        </authorList>
    </citation>
    <scope>NUCLEOTIDE SEQUENCE</scope>
    <source>
        <strain evidence="6">HSMRA1968</strain>
        <tissue evidence="6">Whole embryos</tissue>
    </source>
</reference>
<keyword evidence="6" id="KW-0808">Transferase</keyword>
<accession>A0A9Q0NG91</accession>
<gene>
    <name evidence="6" type="primary">Skp1_1</name>
    <name evidence="6" type="ORF">Bhyg_04208</name>
</gene>
<dbReference type="EMBL" id="WJQU01000001">
    <property type="protein sequence ID" value="KAJ6648976.1"/>
    <property type="molecule type" value="Genomic_DNA"/>
</dbReference>
<dbReference type="Pfam" id="PF01466">
    <property type="entry name" value="Skp1"/>
    <property type="match status" value="1"/>
</dbReference>
<proteinExistence type="inferred from homology"/>
<comment type="caution">
    <text evidence="6">The sequence shown here is derived from an EMBL/GenBank/DDBJ whole genome shotgun (WGS) entry which is preliminary data.</text>
</comment>
<dbReference type="Proteomes" id="UP001151699">
    <property type="component" value="Chromosome A"/>
</dbReference>
<feature type="domain" description="SKP1 component dimerisation" evidence="4">
    <location>
        <begin position="265"/>
        <end position="309"/>
    </location>
</feature>
<dbReference type="FunFam" id="3.30.710.10:FF:000026">
    <property type="entry name" value="E3 ubiquitin ligase complex SCF subunit"/>
    <property type="match status" value="1"/>
</dbReference>
<keyword evidence="7" id="KW-1185">Reference proteome</keyword>
<evidence type="ECO:0000256" key="1">
    <source>
        <dbReference type="ARBA" id="ARBA00009993"/>
    </source>
</evidence>
<dbReference type="SUPFAM" id="SSF54695">
    <property type="entry name" value="POZ domain"/>
    <property type="match status" value="1"/>
</dbReference>
<dbReference type="AlphaFoldDB" id="A0A9Q0NG91"/>
<sequence length="311" mass="35979">IIIFGLFVVLTLAHEESESVIPTTKTHISRSMGPNDDRVNKQQKQEQLHQEHGEGLLQLNQFIPLKQLHQEYGEGLRPLSQNILTWRGFTTTEPEYSTEATKTRTWIRTTTTEEPEYSREIYDVKRQVEYSDIETFNARDEPYIPNGSKMDFLASMSTITLVSSDRQIFEIDSRIVECMGTIKHTMKNAYEDNDPIPLPNVDSATLKKVLEWADHHKDDPVSIQDDAKEQKRTDDITDWDREFLKVDHHILFAMILAANYLDMSQLLEITSKTVANMLKGKTADEIRTMLHIEDDLTKEEKAELRKGNELK</sequence>
<dbReference type="GO" id="GO:0006511">
    <property type="term" value="P:ubiquitin-dependent protein catabolic process"/>
    <property type="evidence" value="ECO:0007669"/>
    <property type="project" value="InterPro"/>
</dbReference>
<name>A0A9Q0NG91_9DIPT</name>
<dbReference type="Gene3D" id="3.30.710.10">
    <property type="entry name" value="Potassium Channel Kv1.1, Chain A"/>
    <property type="match status" value="1"/>
</dbReference>
<feature type="domain" description="SKP1 component POZ" evidence="5">
    <location>
        <begin position="158"/>
        <end position="218"/>
    </location>
</feature>
<dbReference type="PANTHER" id="PTHR11165">
    <property type="entry name" value="SKP1"/>
    <property type="match status" value="1"/>
</dbReference>
<dbReference type="InterPro" id="IPR016072">
    <property type="entry name" value="Skp1_comp_dimer"/>
</dbReference>
<comment type="similarity">
    <text evidence="1">Belongs to the SKP1 family.</text>
</comment>
<evidence type="ECO:0000256" key="3">
    <source>
        <dbReference type="SAM" id="MobiDB-lite"/>
    </source>
</evidence>
<evidence type="ECO:0000313" key="6">
    <source>
        <dbReference type="EMBL" id="KAJ6648976.1"/>
    </source>
</evidence>
<organism evidence="6 7">
    <name type="scientific">Pseudolycoriella hygida</name>
    <dbReference type="NCBI Taxonomy" id="35572"/>
    <lineage>
        <taxon>Eukaryota</taxon>
        <taxon>Metazoa</taxon>
        <taxon>Ecdysozoa</taxon>
        <taxon>Arthropoda</taxon>
        <taxon>Hexapoda</taxon>
        <taxon>Insecta</taxon>
        <taxon>Pterygota</taxon>
        <taxon>Neoptera</taxon>
        <taxon>Endopterygota</taxon>
        <taxon>Diptera</taxon>
        <taxon>Nematocera</taxon>
        <taxon>Sciaroidea</taxon>
        <taxon>Sciaridae</taxon>
        <taxon>Pseudolycoriella</taxon>
    </lineage>
</organism>
<dbReference type="OrthoDB" id="2342932at2759"/>
<dbReference type="InterPro" id="IPR016897">
    <property type="entry name" value="SKP1"/>
</dbReference>
<evidence type="ECO:0000259" key="4">
    <source>
        <dbReference type="Pfam" id="PF01466"/>
    </source>
</evidence>
<dbReference type="InterPro" id="IPR001232">
    <property type="entry name" value="SKP1-like"/>
</dbReference>
<evidence type="ECO:0000256" key="2">
    <source>
        <dbReference type="ARBA" id="ARBA00022786"/>
    </source>
</evidence>
<feature type="region of interest" description="Disordered" evidence="3">
    <location>
        <begin position="24"/>
        <end position="50"/>
    </location>
</feature>
<protein>
    <submittedName>
        <fullName evidence="6">S-phase kinase-associated protein 1</fullName>
    </submittedName>
</protein>
<dbReference type="InterPro" id="IPR016073">
    <property type="entry name" value="Skp1_comp_POZ"/>
</dbReference>
<dbReference type="InterPro" id="IPR011333">
    <property type="entry name" value="SKP1/BTB/POZ_sf"/>
</dbReference>
<dbReference type="Pfam" id="PF03931">
    <property type="entry name" value="Skp1_POZ"/>
    <property type="match status" value="1"/>
</dbReference>
<dbReference type="GO" id="GO:0016301">
    <property type="term" value="F:kinase activity"/>
    <property type="evidence" value="ECO:0007669"/>
    <property type="project" value="UniProtKB-KW"/>
</dbReference>
<keyword evidence="6" id="KW-0418">Kinase</keyword>
<dbReference type="InterPro" id="IPR036296">
    <property type="entry name" value="SKP1-like_dim_sf"/>
</dbReference>
<dbReference type="SUPFAM" id="SSF81382">
    <property type="entry name" value="Skp1 dimerisation domain-like"/>
    <property type="match status" value="1"/>
</dbReference>
<feature type="non-terminal residue" evidence="6">
    <location>
        <position position="1"/>
    </location>
</feature>
<dbReference type="SMART" id="SM00512">
    <property type="entry name" value="Skp1"/>
    <property type="match status" value="1"/>
</dbReference>
<feature type="compositionally biased region" description="Basic and acidic residues" evidence="3">
    <location>
        <begin position="35"/>
        <end position="50"/>
    </location>
</feature>
<keyword evidence="2" id="KW-0833">Ubl conjugation pathway</keyword>
<dbReference type="CDD" id="cd18322">
    <property type="entry name" value="BTB_POZ_SKP1"/>
    <property type="match status" value="1"/>
</dbReference>
<evidence type="ECO:0000259" key="5">
    <source>
        <dbReference type="Pfam" id="PF03931"/>
    </source>
</evidence>